<dbReference type="OrthoDB" id="7055571at2"/>
<keyword evidence="2" id="KW-1185">Reference proteome</keyword>
<reference evidence="2" key="1">
    <citation type="journal article" date="2011" name="Proc. Natl. Acad. Sci. U.S.A.">
        <title>Genomic insights into the physiology and ecology of the marine filamentous cyanobacterium Lyngbya majuscula.</title>
        <authorList>
            <person name="Jones A.C."/>
            <person name="Monroe E.A."/>
            <person name="Podell S."/>
            <person name="Hess W.R."/>
            <person name="Klages S."/>
            <person name="Esquenazi E."/>
            <person name="Niessen S."/>
            <person name="Hoover H."/>
            <person name="Rothmann M."/>
            <person name="Lasken R.S."/>
            <person name="Yates J.R.III."/>
            <person name="Reinhardt R."/>
            <person name="Kube M."/>
            <person name="Burkart M.D."/>
            <person name="Allen E.E."/>
            <person name="Dorrestein P.C."/>
            <person name="Gerwick W.H."/>
            <person name="Gerwick L."/>
        </authorList>
    </citation>
    <scope>NUCLEOTIDE SEQUENCE [LARGE SCALE GENOMIC DNA]</scope>
    <source>
        <strain evidence="2">3L</strain>
    </source>
</reference>
<dbReference type="Proteomes" id="UP000003959">
    <property type="component" value="Unassembled WGS sequence"/>
</dbReference>
<dbReference type="EMBL" id="GL890948">
    <property type="protein sequence ID" value="EGJ30677.1"/>
    <property type="molecule type" value="Genomic_DNA"/>
</dbReference>
<name>F4XXJ9_9CYAN</name>
<evidence type="ECO:0000313" key="1">
    <source>
        <dbReference type="EMBL" id="EGJ30677.1"/>
    </source>
</evidence>
<accession>F4XXJ9</accession>
<dbReference type="HOGENOM" id="CLU_2717950_0_0_3"/>
<proteinExistence type="predicted"/>
<evidence type="ECO:0000313" key="2">
    <source>
        <dbReference type="Proteomes" id="UP000003959"/>
    </source>
</evidence>
<dbReference type="RefSeq" id="WP_009149312.1">
    <property type="nucleotide sequence ID" value="NZ_GL890948.1"/>
</dbReference>
<organism evidence="1 2">
    <name type="scientific">Moorena producens 3L</name>
    <dbReference type="NCBI Taxonomy" id="489825"/>
    <lineage>
        <taxon>Bacteria</taxon>
        <taxon>Bacillati</taxon>
        <taxon>Cyanobacteriota</taxon>
        <taxon>Cyanophyceae</taxon>
        <taxon>Coleofasciculales</taxon>
        <taxon>Coleofasciculaceae</taxon>
        <taxon>Moorena</taxon>
    </lineage>
</organism>
<sequence length="72" mass="8418">MKILSPKASFDEYYTLYYPKRYVPALLKEKNYYLPFYAMELLGTYLRQMNSPKILETVFLGSGHGLEVTALK</sequence>
<gene>
    <name evidence="1" type="ORF">LYNGBM3L_47610</name>
</gene>
<protein>
    <submittedName>
        <fullName evidence="1">Uncharacterized protein</fullName>
    </submittedName>
</protein>
<dbReference type="AlphaFoldDB" id="F4XXJ9"/>